<organism evidence="2 3">
    <name type="scientific">Paralimibaculum aggregatum</name>
    <dbReference type="NCBI Taxonomy" id="3036245"/>
    <lineage>
        <taxon>Bacteria</taxon>
        <taxon>Pseudomonadati</taxon>
        <taxon>Pseudomonadota</taxon>
        <taxon>Alphaproteobacteria</taxon>
        <taxon>Rhodobacterales</taxon>
        <taxon>Paracoccaceae</taxon>
        <taxon>Paralimibaculum</taxon>
    </lineage>
</organism>
<keyword evidence="3" id="KW-1185">Reference proteome</keyword>
<keyword evidence="1" id="KW-0472">Membrane</keyword>
<keyword evidence="1" id="KW-0812">Transmembrane</keyword>
<name>A0ABQ6LDT8_9RHOB</name>
<comment type="caution">
    <text evidence="2">The sequence shown here is derived from an EMBL/GenBank/DDBJ whole genome shotgun (WGS) entry which is preliminary data.</text>
</comment>
<accession>A0ABQ6LDT8</accession>
<protein>
    <submittedName>
        <fullName evidence="2">Uncharacterized protein</fullName>
    </submittedName>
</protein>
<gene>
    <name evidence="2" type="ORF">LNKW23_07240</name>
</gene>
<feature type="transmembrane region" description="Helical" evidence="1">
    <location>
        <begin position="43"/>
        <end position="60"/>
    </location>
</feature>
<evidence type="ECO:0000256" key="1">
    <source>
        <dbReference type="SAM" id="Phobius"/>
    </source>
</evidence>
<keyword evidence="1" id="KW-1133">Transmembrane helix</keyword>
<reference evidence="2 3" key="1">
    <citation type="submission" date="2023-04" db="EMBL/GenBank/DDBJ databases">
        <title>Marinoamorphus aggregata gen. nov., sp. Nov., isolate from tissue of brittle star Ophioplocus japonicus.</title>
        <authorList>
            <person name="Kawano K."/>
            <person name="Sawayama S."/>
            <person name="Nakagawa S."/>
        </authorList>
    </citation>
    <scope>NUCLEOTIDE SEQUENCE [LARGE SCALE GENOMIC DNA]</scope>
    <source>
        <strain evidence="2 3">NKW23</strain>
    </source>
</reference>
<evidence type="ECO:0000313" key="3">
    <source>
        <dbReference type="Proteomes" id="UP001239909"/>
    </source>
</evidence>
<sequence>MPQRLRGGGPIFGTPNLFQECIMYPEKPRETYDWRNRSRSEPSPLGAVILFAILGGLLALL</sequence>
<evidence type="ECO:0000313" key="2">
    <source>
        <dbReference type="EMBL" id="GMG81511.1"/>
    </source>
</evidence>
<dbReference type="Proteomes" id="UP001239909">
    <property type="component" value="Unassembled WGS sequence"/>
</dbReference>
<dbReference type="EMBL" id="BSYI01000004">
    <property type="protein sequence ID" value="GMG81511.1"/>
    <property type="molecule type" value="Genomic_DNA"/>
</dbReference>
<proteinExistence type="predicted"/>